<dbReference type="GO" id="GO:0016705">
    <property type="term" value="F:oxidoreductase activity, acting on paired donors, with incorporation or reduction of molecular oxygen"/>
    <property type="evidence" value="ECO:0007669"/>
    <property type="project" value="InterPro"/>
</dbReference>
<evidence type="ECO:0000256" key="4">
    <source>
        <dbReference type="ARBA" id="ARBA00023004"/>
    </source>
</evidence>
<comment type="cofactor">
    <cofactor evidence="1 5">
        <name>heme</name>
        <dbReference type="ChEBI" id="CHEBI:30413"/>
    </cofactor>
</comment>
<gene>
    <name evidence="8" type="ORF">PROQFM164_S02g002280</name>
</gene>
<organism evidence="8 9">
    <name type="scientific">Penicillium roqueforti (strain FM164)</name>
    <dbReference type="NCBI Taxonomy" id="1365484"/>
    <lineage>
        <taxon>Eukaryota</taxon>
        <taxon>Fungi</taxon>
        <taxon>Dikarya</taxon>
        <taxon>Ascomycota</taxon>
        <taxon>Pezizomycotina</taxon>
        <taxon>Eurotiomycetes</taxon>
        <taxon>Eurotiomycetidae</taxon>
        <taxon>Eurotiales</taxon>
        <taxon>Aspergillaceae</taxon>
        <taxon>Penicillium</taxon>
    </lineage>
</organism>
<evidence type="ECO:0000256" key="1">
    <source>
        <dbReference type="ARBA" id="ARBA00001971"/>
    </source>
</evidence>
<evidence type="ECO:0000313" key="8">
    <source>
        <dbReference type="EMBL" id="CDM32129.1"/>
    </source>
</evidence>
<keyword evidence="5 6" id="KW-0349">Heme</keyword>
<accession>W6QD62</accession>
<dbReference type="PRINTS" id="PR00463">
    <property type="entry name" value="EP450I"/>
</dbReference>
<protein>
    <submittedName>
        <fullName evidence="8">Cytochrome P450</fullName>
    </submittedName>
</protein>
<dbReference type="OMA" id="PFARIRY"/>
<dbReference type="Pfam" id="PF00067">
    <property type="entry name" value="p450"/>
    <property type="match status" value="1"/>
</dbReference>
<feature type="transmembrane region" description="Helical" evidence="7">
    <location>
        <begin position="6"/>
        <end position="28"/>
    </location>
</feature>
<name>W6QD62_PENRF</name>
<dbReference type="PANTHER" id="PTHR24305">
    <property type="entry name" value="CYTOCHROME P450"/>
    <property type="match status" value="1"/>
</dbReference>
<dbReference type="GO" id="GO:0020037">
    <property type="term" value="F:heme binding"/>
    <property type="evidence" value="ECO:0007669"/>
    <property type="project" value="InterPro"/>
</dbReference>
<evidence type="ECO:0000256" key="7">
    <source>
        <dbReference type="SAM" id="Phobius"/>
    </source>
</evidence>
<dbReference type="InterPro" id="IPR002401">
    <property type="entry name" value="Cyt_P450_E_grp-I"/>
</dbReference>
<keyword evidence="6" id="KW-0503">Monooxygenase</keyword>
<dbReference type="AlphaFoldDB" id="W6QD62"/>
<keyword evidence="4 5" id="KW-0408">Iron</keyword>
<keyword evidence="3 6" id="KW-0560">Oxidoreductase</keyword>
<evidence type="ECO:0000256" key="6">
    <source>
        <dbReference type="RuleBase" id="RU000461"/>
    </source>
</evidence>
<dbReference type="EMBL" id="HG792016">
    <property type="protein sequence ID" value="CDM32129.1"/>
    <property type="molecule type" value="Genomic_DNA"/>
</dbReference>
<dbReference type="CDD" id="cd11061">
    <property type="entry name" value="CYP67-like"/>
    <property type="match status" value="1"/>
</dbReference>
<dbReference type="Gene3D" id="1.10.630.10">
    <property type="entry name" value="Cytochrome P450"/>
    <property type="match status" value="1"/>
</dbReference>
<dbReference type="InterPro" id="IPR001128">
    <property type="entry name" value="Cyt_P450"/>
</dbReference>
<evidence type="ECO:0000256" key="2">
    <source>
        <dbReference type="ARBA" id="ARBA00022723"/>
    </source>
</evidence>
<comment type="similarity">
    <text evidence="6">Belongs to the cytochrome P450 family.</text>
</comment>
<dbReference type="InterPro" id="IPR017972">
    <property type="entry name" value="Cyt_P450_CS"/>
</dbReference>
<dbReference type="GO" id="GO:0005506">
    <property type="term" value="F:iron ion binding"/>
    <property type="evidence" value="ECO:0007669"/>
    <property type="project" value="InterPro"/>
</dbReference>
<evidence type="ECO:0000313" key="9">
    <source>
        <dbReference type="Proteomes" id="UP000030686"/>
    </source>
</evidence>
<dbReference type="PROSITE" id="PS00086">
    <property type="entry name" value="CYTOCHROME_P450"/>
    <property type="match status" value="1"/>
</dbReference>
<evidence type="ECO:0000256" key="3">
    <source>
        <dbReference type="ARBA" id="ARBA00023002"/>
    </source>
</evidence>
<dbReference type="STRING" id="1365484.W6QD62"/>
<dbReference type="InterPro" id="IPR036396">
    <property type="entry name" value="Cyt_P450_sf"/>
</dbReference>
<dbReference type="GO" id="GO:0004497">
    <property type="term" value="F:monooxygenase activity"/>
    <property type="evidence" value="ECO:0007669"/>
    <property type="project" value="UniProtKB-KW"/>
</dbReference>
<keyword evidence="2 5" id="KW-0479">Metal-binding</keyword>
<dbReference type="Proteomes" id="UP000030686">
    <property type="component" value="Unassembled WGS sequence"/>
</dbReference>
<keyword evidence="7" id="KW-1133">Transmembrane helix</keyword>
<reference evidence="8" key="1">
    <citation type="journal article" date="2014" name="Nat. Commun.">
        <title>Multiple recent horizontal transfers of a large genomic region in cheese making fungi.</title>
        <authorList>
            <person name="Cheeseman K."/>
            <person name="Ropars J."/>
            <person name="Renault P."/>
            <person name="Dupont J."/>
            <person name="Gouzy J."/>
            <person name="Branca A."/>
            <person name="Abraham A.L."/>
            <person name="Ceppi M."/>
            <person name="Conseiller E."/>
            <person name="Debuchy R."/>
            <person name="Malagnac F."/>
            <person name="Goarin A."/>
            <person name="Silar P."/>
            <person name="Lacoste S."/>
            <person name="Sallet E."/>
            <person name="Bensimon A."/>
            <person name="Giraud T."/>
            <person name="Brygoo Y."/>
        </authorList>
    </citation>
    <scope>NUCLEOTIDE SEQUENCE [LARGE SCALE GENOMIC DNA]</scope>
    <source>
        <strain evidence="8">FM164</strain>
    </source>
</reference>
<proteinExistence type="inferred from homology"/>
<keyword evidence="7" id="KW-0472">Membrane</keyword>
<keyword evidence="7" id="KW-0812">Transmembrane</keyword>
<dbReference type="GO" id="GO:0043386">
    <property type="term" value="P:mycotoxin biosynthetic process"/>
    <property type="evidence" value="ECO:0007669"/>
    <property type="project" value="UniProtKB-ARBA"/>
</dbReference>
<dbReference type="OrthoDB" id="2789670at2759"/>
<sequence>MLYITFVAVTVVLCPVAYFGFCFIVYLYDAKALRRFQNLSFLSGLSDIQWVWESIRGRRYKTLHMAHQNATIVRVAPNVLSFNHPKAATAIYGHGTPTTKSPFYDAGHGHFKNVADTRDKEEHSRKRRLLATGYALTTLLRWEDKVASRINALLNQYDKFCLRLDVARRADAIPVDHRRWMDIFTIDAIHDIGLSANLRLIEKGDDLIEVQNSRGQSYQCQFRKSLWGNLRIHASFAWAPRWYGLLKRLTWWDSRWQDNVAFNDIVATACKHRIQRHLAGEKLDDFFSFLLGDKNGVPNMLMLGEMTAECSVMLNAGSETTGIALSNLLYLLIVNPNALERLRREVDEALDGIEDTKVAPFARIRYLPYLKACIDEGLRLLPPSATTTPRYTPPSGQDIMGYWIPGNTEVLCPTYSLQRNPEIFSNPDVFEPERWLSDNAKDLHTSFLPFSAGPRACIGRNITYMEQQMLIASLVHRYTFELIAPDFKPAYEEAVTCSPGPIPIYLFRRDET</sequence>
<keyword evidence="9" id="KW-1185">Reference proteome</keyword>
<dbReference type="SUPFAM" id="SSF48264">
    <property type="entry name" value="Cytochrome P450"/>
    <property type="match status" value="1"/>
</dbReference>
<dbReference type="PRINTS" id="PR00385">
    <property type="entry name" value="P450"/>
</dbReference>
<feature type="binding site" description="axial binding residue" evidence="5">
    <location>
        <position position="457"/>
    </location>
    <ligand>
        <name>heme</name>
        <dbReference type="ChEBI" id="CHEBI:30413"/>
    </ligand>
    <ligandPart>
        <name>Fe</name>
        <dbReference type="ChEBI" id="CHEBI:18248"/>
    </ligandPart>
</feature>
<evidence type="ECO:0000256" key="5">
    <source>
        <dbReference type="PIRSR" id="PIRSR602401-1"/>
    </source>
</evidence>
<dbReference type="PANTHER" id="PTHR24305:SF172">
    <property type="entry name" value="P450, PUTATIVE (EUROFUNG)-RELATED"/>
    <property type="match status" value="1"/>
</dbReference>
<dbReference type="InterPro" id="IPR050121">
    <property type="entry name" value="Cytochrome_P450_monoxygenase"/>
</dbReference>